<comment type="caution">
    <text evidence="3">The sequence shown here is derived from an EMBL/GenBank/DDBJ whole genome shotgun (WGS) entry which is preliminary data.</text>
</comment>
<feature type="signal peptide" evidence="1">
    <location>
        <begin position="1"/>
        <end position="30"/>
    </location>
</feature>
<dbReference type="RefSeq" id="WP_004370239.1">
    <property type="nucleotide sequence ID" value="NZ_AMXF01000160.1"/>
</dbReference>
<feature type="chain" id="PRO_5004128584" evidence="1">
    <location>
        <begin position="31"/>
        <end position="394"/>
    </location>
</feature>
<evidence type="ECO:0000313" key="3">
    <source>
        <dbReference type="EMBL" id="ENO95890.1"/>
    </source>
</evidence>
<proteinExistence type="predicted"/>
<reference evidence="3 4" key="1">
    <citation type="submission" date="2012-09" db="EMBL/GenBank/DDBJ databases">
        <title>Draft Genome Sequences of 6 Strains from Genus Thauera.</title>
        <authorList>
            <person name="Liu B."/>
            <person name="Shapleigh J.P."/>
            <person name="Frostegard A.H."/>
        </authorList>
    </citation>
    <scope>NUCLEOTIDE SEQUENCE [LARGE SCALE GENOMIC DNA]</scope>
    <source>
        <strain evidence="3 4">B4P</strain>
    </source>
</reference>
<dbReference type="AlphaFoldDB" id="N6YWG6"/>
<protein>
    <submittedName>
        <fullName evidence="3">Glucose sorbosone dehydrogenase</fullName>
    </submittedName>
</protein>
<keyword evidence="1" id="KW-0732">Signal</keyword>
<organism evidence="3 4">
    <name type="scientific">Thauera phenylacetica B4P</name>
    <dbReference type="NCBI Taxonomy" id="1234382"/>
    <lineage>
        <taxon>Bacteria</taxon>
        <taxon>Pseudomonadati</taxon>
        <taxon>Pseudomonadota</taxon>
        <taxon>Betaproteobacteria</taxon>
        <taxon>Rhodocyclales</taxon>
        <taxon>Zoogloeaceae</taxon>
        <taxon>Thauera</taxon>
    </lineage>
</organism>
<gene>
    <name evidence="3" type="ORF">C667_16741</name>
</gene>
<dbReference type="InterPro" id="IPR012938">
    <property type="entry name" value="Glc/Sorbosone_DH"/>
</dbReference>
<dbReference type="OrthoDB" id="9770043at2"/>
<evidence type="ECO:0000256" key="1">
    <source>
        <dbReference type="SAM" id="SignalP"/>
    </source>
</evidence>
<dbReference type="InterPro" id="IPR011041">
    <property type="entry name" value="Quinoprot_gluc/sorb_DH_b-prop"/>
</dbReference>
<sequence>MQDGKVRELPGVRKRALGLLRVALVVGALAAGSTLAPHAAATGMVYPSEAGPLRVTEVARGLESPWALAFLPDGRLLVTERPGRMRIVDTDGRVSEPVAGVPEVHARGQGGLLDVVLGPDFARDRVVVFSYAEPTTRGARTAVARARLDADGLRLEDVRRIFAQDEDPSGNHHWGSRLVFGRDGRLFVTLGDRFHHRERAQALDSHLGKVLRIEPDGSVPADNPLAGRADARAEIWSWGHRNVQGAALHPLTGELWTHEHGPQGGDEVNRTLAGRNYGWPEITHGREYVTGRKIGAGSERADVAAPVLQWTPSIAPSGMAFYTGDAFPQWQGNVFVGALKFQLLARLVLDGERVVREERLLEGLGRIRDVRQGPDGRLWLLDESGGRVLRIDPQ</sequence>
<dbReference type="SUPFAM" id="SSF50952">
    <property type="entry name" value="Soluble quinoprotein glucose dehydrogenase"/>
    <property type="match status" value="1"/>
</dbReference>
<dbReference type="PANTHER" id="PTHR19328:SF75">
    <property type="entry name" value="ALDOSE SUGAR DEHYDROGENASE YLII"/>
    <property type="match status" value="1"/>
</dbReference>
<accession>N6YWG6</accession>
<dbReference type="InterPro" id="IPR011042">
    <property type="entry name" value="6-blade_b-propeller_TolB-like"/>
</dbReference>
<name>N6YWG6_9RHOO</name>
<evidence type="ECO:0000313" key="4">
    <source>
        <dbReference type="Proteomes" id="UP000013047"/>
    </source>
</evidence>
<evidence type="ECO:0000259" key="2">
    <source>
        <dbReference type="Pfam" id="PF07995"/>
    </source>
</evidence>
<feature type="domain" description="Glucose/Sorbosone dehydrogenase" evidence="2">
    <location>
        <begin position="62"/>
        <end position="390"/>
    </location>
</feature>
<dbReference type="Pfam" id="PF07995">
    <property type="entry name" value="GSDH"/>
    <property type="match status" value="1"/>
</dbReference>
<dbReference type="PANTHER" id="PTHR19328">
    <property type="entry name" value="HEDGEHOG-INTERACTING PROTEIN"/>
    <property type="match status" value="1"/>
</dbReference>
<dbReference type="Gene3D" id="2.120.10.30">
    <property type="entry name" value="TolB, C-terminal domain"/>
    <property type="match status" value="1"/>
</dbReference>
<keyword evidence="4" id="KW-1185">Reference proteome</keyword>
<dbReference type="Proteomes" id="UP000013047">
    <property type="component" value="Unassembled WGS sequence"/>
</dbReference>
<dbReference type="EMBL" id="AMXF01000160">
    <property type="protein sequence ID" value="ENO95890.1"/>
    <property type="molecule type" value="Genomic_DNA"/>
</dbReference>